<name>A0AAW1XRP5_RUBAR</name>
<reference evidence="1 2" key="1">
    <citation type="journal article" date="2023" name="G3 (Bethesda)">
        <title>A chromosome-length genome assembly and annotation of blackberry (Rubus argutus, cv. 'Hillquist').</title>
        <authorList>
            <person name="Bruna T."/>
            <person name="Aryal R."/>
            <person name="Dudchenko O."/>
            <person name="Sargent D.J."/>
            <person name="Mead D."/>
            <person name="Buti M."/>
            <person name="Cavallini A."/>
            <person name="Hytonen T."/>
            <person name="Andres J."/>
            <person name="Pham M."/>
            <person name="Weisz D."/>
            <person name="Mascagni F."/>
            <person name="Usai G."/>
            <person name="Natali L."/>
            <person name="Bassil N."/>
            <person name="Fernandez G.E."/>
            <person name="Lomsadze A."/>
            <person name="Armour M."/>
            <person name="Olukolu B."/>
            <person name="Poorten T."/>
            <person name="Britton C."/>
            <person name="Davik J."/>
            <person name="Ashrafi H."/>
            <person name="Aiden E.L."/>
            <person name="Borodovsky M."/>
            <person name="Worthington M."/>
        </authorList>
    </citation>
    <scope>NUCLEOTIDE SEQUENCE [LARGE SCALE GENOMIC DNA]</scope>
    <source>
        <strain evidence="1">PI 553951</strain>
    </source>
</reference>
<sequence length="79" mass="8422">MVRMSGVGEARKTRLKEAAREGWMLTGRRGRAPWVDGGVHGSGVADAVGARRGTRDNIDGSSGLEMVVVTEKRLARGQS</sequence>
<dbReference type="EMBL" id="JBEDUW010000003">
    <property type="protein sequence ID" value="KAK9939234.1"/>
    <property type="molecule type" value="Genomic_DNA"/>
</dbReference>
<protein>
    <submittedName>
        <fullName evidence="1">Uncharacterized protein</fullName>
    </submittedName>
</protein>
<accession>A0AAW1XRP5</accession>
<dbReference type="AlphaFoldDB" id="A0AAW1XRP5"/>
<evidence type="ECO:0000313" key="2">
    <source>
        <dbReference type="Proteomes" id="UP001457282"/>
    </source>
</evidence>
<comment type="caution">
    <text evidence="1">The sequence shown here is derived from an EMBL/GenBank/DDBJ whole genome shotgun (WGS) entry which is preliminary data.</text>
</comment>
<keyword evidence="2" id="KW-1185">Reference proteome</keyword>
<proteinExistence type="predicted"/>
<dbReference type="Proteomes" id="UP001457282">
    <property type="component" value="Unassembled WGS sequence"/>
</dbReference>
<gene>
    <name evidence="1" type="ORF">M0R45_015937</name>
</gene>
<evidence type="ECO:0000313" key="1">
    <source>
        <dbReference type="EMBL" id="KAK9939234.1"/>
    </source>
</evidence>
<organism evidence="1 2">
    <name type="scientific">Rubus argutus</name>
    <name type="common">Southern blackberry</name>
    <dbReference type="NCBI Taxonomy" id="59490"/>
    <lineage>
        <taxon>Eukaryota</taxon>
        <taxon>Viridiplantae</taxon>
        <taxon>Streptophyta</taxon>
        <taxon>Embryophyta</taxon>
        <taxon>Tracheophyta</taxon>
        <taxon>Spermatophyta</taxon>
        <taxon>Magnoliopsida</taxon>
        <taxon>eudicotyledons</taxon>
        <taxon>Gunneridae</taxon>
        <taxon>Pentapetalae</taxon>
        <taxon>rosids</taxon>
        <taxon>fabids</taxon>
        <taxon>Rosales</taxon>
        <taxon>Rosaceae</taxon>
        <taxon>Rosoideae</taxon>
        <taxon>Rosoideae incertae sedis</taxon>
        <taxon>Rubus</taxon>
    </lineage>
</organism>